<accession>A0A816V3E5</accession>
<dbReference type="AlphaFoldDB" id="A0A816V3E5"/>
<organism evidence="1">
    <name type="scientific">Brassica napus</name>
    <name type="common">Rape</name>
    <dbReference type="NCBI Taxonomy" id="3708"/>
    <lineage>
        <taxon>Eukaryota</taxon>
        <taxon>Viridiplantae</taxon>
        <taxon>Streptophyta</taxon>
        <taxon>Embryophyta</taxon>
        <taxon>Tracheophyta</taxon>
        <taxon>Spermatophyta</taxon>
        <taxon>Magnoliopsida</taxon>
        <taxon>eudicotyledons</taxon>
        <taxon>Gunneridae</taxon>
        <taxon>Pentapetalae</taxon>
        <taxon>rosids</taxon>
        <taxon>malvids</taxon>
        <taxon>Brassicales</taxon>
        <taxon>Brassicaceae</taxon>
        <taxon>Brassiceae</taxon>
        <taxon>Brassica</taxon>
    </lineage>
</organism>
<name>A0A816V3E5_BRANA</name>
<dbReference type="Proteomes" id="UP001295469">
    <property type="component" value="Chromosome A03"/>
</dbReference>
<gene>
    <name evidence="1" type="ORF">DARMORV10_A03P03130.1</name>
</gene>
<evidence type="ECO:0000313" key="1">
    <source>
        <dbReference type="EMBL" id="CAF2118807.1"/>
    </source>
</evidence>
<reference evidence="1" key="1">
    <citation type="submission" date="2021-01" db="EMBL/GenBank/DDBJ databases">
        <authorList>
            <consortium name="Genoscope - CEA"/>
            <person name="William W."/>
        </authorList>
    </citation>
    <scope>NUCLEOTIDE SEQUENCE</scope>
</reference>
<sequence>MSKPRRSYYSLRSVVHGAMAGYTSYISSLIKWKTNIHSLKRKLLTHIKWVFRFQSRKKPSCDYGCFNGIIWFDITEVLESP</sequence>
<dbReference type="EMBL" id="HG994357">
    <property type="protein sequence ID" value="CAF2118807.1"/>
    <property type="molecule type" value="Genomic_DNA"/>
</dbReference>
<proteinExistence type="predicted"/>
<protein>
    <submittedName>
        <fullName evidence="1">(rape) hypothetical protein</fullName>
    </submittedName>
</protein>